<gene>
    <name evidence="3" type="ORF">QTH91_08065</name>
</gene>
<dbReference type="InterPro" id="IPR051807">
    <property type="entry name" value="Sec-metab_biosynth-assoc"/>
</dbReference>
<dbReference type="PANTHER" id="PTHR33606">
    <property type="entry name" value="PROTEIN YCII"/>
    <property type="match status" value="1"/>
</dbReference>
<evidence type="ECO:0000256" key="1">
    <source>
        <dbReference type="ARBA" id="ARBA00007689"/>
    </source>
</evidence>
<dbReference type="PANTHER" id="PTHR33606:SF3">
    <property type="entry name" value="PROTEIN YCII"/>
    <property type="match status" value="1"/>
</dbReference>
<comment type="caution">
    <text evidence="3">The sequence shown here is derived from an EMBL/GenBank/DDBJ whole genome shotgun (WGS) entry which is preliminary data.</text>
</comment>
<evidence type="ECO:0000313" key="4">
    <source>
        <dbReference type="Proteomes" id="UP001174908"/>
    </source>
</evidence>
<dbReference type="SUPFAM" id="SSF54909">
    <property type="entry name" value="Dimeric alpha+beta barrel"/>
    <property type="match status" value="1"/>
</dbReference>
<accession>A0ABT7N905</accession>
<dbReference type="Proteomes" id="UP001174908">
    <property type="component" value="Unassembled WGS sequence"/>
</dbReference>
<reference evidence="3" key="1">
    <citation type="submission" date="2023-06" db="EMBL/GenBank/DDBJ databases">
        <authorList>
            <person name="Jiang Y."/>
            <person name="Liu Q."/>
        </authorList>
    </citation>
    <scope>NUCLEOTIDE SEQUENCE</scope>
    <source>
        <strain evidence="3">CGMCC 1.12089</strain>
    </source>
</reference>
<dbReference type="InterPro" id="IPR005545">
    <property type="entry name" value="YCII"/>
</dbReference>
<evidence type="ECO:0000313" key="3">
    <source>
        <dbReference type="EMBL" id="MDM0044429.1"/>
    </source>
</evidence>
<name>A0ABT7N905_9BURK</name>
<dbReference type="RefSeq" id="WP_286659467.1">
    <property type="nucleotide sequence ID" value="NZ_JASZYV010000001.1"/>
</dbReference>
<feature type="domain" description="YCII-related" evidence="2">
    <location>
        <begin position="1"/>
        <end position="87"/>
    </location>
</feature>
<proteinExistence type="inferred from homology"/>
<dbReference type="Pfam" id="PF03795">
    <property type="entry name" value="YCII"/>
    <property type="match status" value="1"/>
</dbReference>
<dbReference type="InterPro" id="IPR011008">
    <property type="entry name" value="Dimeric_a/b-barrel"/>
</dbReference>
<comment type="similarity">
    <text evidence="1">Belongs to the YciI family.</text>
</comment>
<protein>
    <submittedName>
        <fullName evidence="3">YciI family protein</fullName>
    </submittedName>
</protein>
<evidence type="ECO:0000259" key="2">
    <source>
        <dbReference type="Pfam" id="PF03795"/>
    </source>
</evidence>
<sequence>MLFTLYCMDKPGGIERRLALRAVHREHVAKIADRLAAAGPLFADDGIAMIGSLLIVDFEDRAALDAWLADEPFTQQGVYETVTVRPFLNVWPQRTGAPPSDMSNLTAFAR</sequence>
<keyword evidence="4" id="KW-1185">Reference proteome</keyword>
<dbReference type="EMBL" id="JASZYV010000001">
    <property type="protein sequence ID" value="MDM0044429.1"/>
    <property type="molecule type" value="Genomic_DNA"/>
</dbReference>
<dbReference type="Gene3D" id="3.30.70.1060">
    <property type="entry name" value="Dimeric alpha+beta barrel"/>
    <property type="match status" value="1"/>
</dbReference>
<organism evidence="3 4">
    <name type="scientific">Variovorax dokdonensis</name>
    <dbReference type="NCBI Taxonomy" id="344883"/>
    <lineage>
        <taxon>Bacteria</taxon>
        <taxon>Pseudomonadati</taxon>
        <taxon>Pseudomonadota</taxon>
        <taxon>Betaproteobacteria</taxon>
        <taxon>Burkholderiales</taxon>
        <taxon>Comamonadaceae</taxon>
        <taxon>Variovorax</taxon>
    </lineage>
</organism>